<reference evidence="2 3" key="1">
    <citation type="submission" date="2014-12" db="EMBL/GenBank/DDBJ databases">
        <title>Frankia sp. BMG5.1 draft genome.</title>
        <authorList>
            <person name="Gtari M."/>
            <person name="Ghodhbane-Gtari F."/>
            <person name="Nouioui I."/>
            <person name="Ktari A."/>
            <person name="Hezbri K."/>
            <person name="Mimouni W."/>
            <person name="Sbissi I."/>
            <person name="Ayari A."/>
            <person name="Yamanaka T."/>
            <person name="Normand P."/>
            <person name="Tisa L.S."/>
            <person name="Boudabous A."/>
        </authorList>
    </citation>
    <scope>NUCLEOTIDE SEQUENCE [LARGE SCALE GENOMIC DNA]</scope>
    <source>
        <strain evidence="2 3">BMG5.1</strain>
    </source>
</reference>
<dbReference type="EMBL" id="JWIO01000012">
    <property type="protein sequence ID" value="KLL11767.1"/>
    <property type="molecule type" value="Genomic_DNA"/>
</dbReference>
<keyword evidence="1" id="KW-0812">Transmembrane</keyword>
<feature type="transmembrane region" description="Helical" evidence="1">
    <location>
        <begin position="62"/>
        <end position="83"/>
    </location>
</feature>
<comment type="caution">
    <text evidence="2">The sequence shown here is derived from an EMBL/GenBank/DDBJ whole genome shotgun (WGS) entry which is preliminary data.</text>
</comment>
<sequence>MPTPAGGRQHDDARHGARRAVRALRAAVVLLAAEGLLLVSLGVFLVVRGFGADTDDRGRAELGGLFAVVAGVVLWLLTWALLARRQWARSPLVVVQILCIPVAVGLLQAHRYGEGVPLVVVPVGVLVLIGLAGAYRPHQPTGPGGSSE</sequence>
<evidence type="ECO:0000313" key="3">
    <source>
        <dbReference type="Proteomes" id="UP000035425"/>
    </source>
</evidence>
<proteinExistence type="predicted"/>
<keyword evidence="1" id="KW-0472">Membrane</keyword>
<evidence type="ECO:0000256" key="1">
    <source>
        <dbReference type="SAM" id="Phobius"/>
    </source>
</evidence>
<evidence type="ECO:0008006" key="4">
    <source>
        <dbReference type="Google" id="ProtNLM"/>
    </source>
</evidence>
<evidence type="ECO:0000313" key="2">
    <source>
        <dbReference type="EMBL" id="KLL11767.1"/>
    </source>
</evidence>
<feature type="transmembrane region" description="Helical" evidence="1">
    <location>
        <begin position="115"/>
        <end position="135"/>
    </location>
</feature>
<feature type="transmembrane region" description="Helical" evidence="1">
    <location>
        <begin position="90"/>
        <end position="109"/>
    </location>
</feature>
<organism evidence="2 3">
    <name type="scientific">Protofrankia coriariae</name>
    <dbReference type="NCBI Taxonomy" id="1562887"/>
    <lineage>
        <taxon>Bacteria</taxon>
        <taxon>Bacillati</taxon>
        <taxon>Actinomycetota</taxon>
        <taxon>Actinomycetes</taxon>
        <taxon>Frankiales</taxon>
        <taxon>Frankiaceae</taxon>
        <taxon>Protofrankia</taxon>
    </lineage>
</organism>
<keyword evidence="1" id="KW-1133">Transmembrane helix</keyword>
<protein>
    <recommendedName>
        <fullName evidence="4">Integral membrane protein</fullName>
    </recommendedName>
</protein>
<dbReference type="Proteomes" id="UP000035425">
    <property type="component" value="Unassembled WGS sequence"/>
</dbReference>
<accession>A0ABR5F536</accession>
<keyword evidence="3" id="KW-1185">Reference proteome</keyword>
<gene>
    <name evidence="2" type="ORF">FrCorBMG51_09380</name>
</gene>
<feature type="transmembrane region" description="Helical" evidence="1">
    <location>
        <begin position="24"/>
        <end position="50"/>
    </location>
</feature>
<name>A0ABR5F536_9ACTN</name>